<comment type="caution">
    <text evidence="1">The sequence shown here is derived from an EMBL/GenBank/DDBJ whole genome shotgun (WGS) entry which is preliminary data.</text>
</comment>
<evidence type="ECO:0000313" key="1">
    <source>
        <dbReference type="EMBL" id="MBA2857953.1"/>
    </source>
</evidence>
<dbReference type="Proteomes" id="UP000558015">
    <property type="component" value="Unassembled WGS sequence"/>
</dbReference>
<dbReference type="EMBL" id="JACDUN010000001">
    <property type="protein sequence ID" value="MBA2857953.1"/>
    <property type="molecule type" value="Genomic_DNA"/>
</dbReference>
<accession>A0A7J9P422</accession>
<gene>
    <name evidence="1" type="ORF">HNP93_000654</name>
</gene>
<sequence>MDRYLYDENDAIKNPWEKGIPYLTPVFFNDEVLIHFFKLKRFSCEFASETYGFIKFDGGYIPFGINPNKKVIMWYGDIKKFANDDIHNKLISENVESDHDLRSEFYTAQINAEFTDVIKEVNIFQLIDKINELTSKNYGFKLYNMDQLTVNSILEKVSRYKQIMYDNEDDFKRNISELNEYLIESVSKNNLKSFFDKTGIPYDSNGGSLKLLETYMNKVIMDDKNHISPLYCLYDFRIWADHTGCTEKYNYSVSRLGLSDDSSYFKIYYKLIDDLIKFYEYFYYFLIK</sequence>
<reference evidence="1 2" key="1">
    <citation type="submission" date="2020-07" db="EMBL/GenBank/DDBJ databases">
        <title>Genomic Encyclopedia of Type Strains, Phase IV (KMG-V): Genome sequencing to study the core and pangenomes of soil and plant-associated prokaryotes.</title>
        <authorList>
            <person name="Whitman W."/>
        </authorList>
    </citation>
    <scope>NUCLEOTIDE SEQUENCE [LARGE SCALE GENOMIC DNA]</scope>
    <source>
        <strain evidence="1 2">C12</strain>
    </source>
</reference>
<name>A0A7J9P422_METMI</name>
<dbReference type="RefSeq" id="WP_181493063.1">
    <property type="nucleotide sequence ID" value="NZ_JACDUN010000001.1"/>
</dbReference>
<evidence type="ECO:0000313" key="2">
    <source>
        <dbReference type="Proteomes" id="UP000558015"/>
    </source>
</evidence>
<protein>
    <submittedName>
        <fullName evidence="1">Uncharacterized protein</fullName>
    </submittedName>
</protein>
<dbReference type="AlphaFoldDB" id="A0A7J9P422"/>
<organism evidence="1 2">
    <name type="scientific">Methanococcus maripaludis</name>
    <name type="common">Methanococcus deltae</name>
    <dbReference type="NCBI Taxonomy" id="39152"/>
    <lineage>
        <taxon>Archaea</taxon>
        <taxon>Methanobacteriati</taxon>
        <taxon>Methanobacteriota</taxon>
        <taxon>Methanomada group</taxon>
        <taxon>Methanococci</taxon>
        <taxon>Methanococcales</taxon>
        <taxon>Methanococcaceae</taxon>
        <taxon>Methanococcus</taxon>
    </lineage>
</organism>
<proteinExistence type="predicted"/>